<dbReference type="Proteomes" id="UP000284842">
    <property type="component" value="Unassembled WGS sequence"/>
</dbReference>
<dbReference type="GO" id="GO:0032784">
    <property type="term" value="P:regulation of DNA-templated transcription elongation"/>
    <property type="evidence" value="ECO:0007669"/>
    <property type="project" value="InterPro"/>
</dbReference>
<feature type="region of interest" description="Disordered" evidence="1">
    <location>
        <begin position="315"/>
        <end position="344"/>
    </location>
</feature>
<feature type="compositionally biased region" description="Acidic residues" evidence="1">
    <location>
        <begin position="13"/>
        <end position="23"/>
    </location>
</feature>
<dbReference type="STRING" id="181874.A0A409W7C7"/>
<feature type="region of interest" description="Disordered" evidence="1">
    <location>
        <begin position="584"/>
        <end position="607"/>
    </location>
</feature>
<dbReference type="PANTHER" id="PTHR11125:SF7">
    <property type="entry name" value="TRANSCRIPTION ELONGATION FACTOR SPT5"/>
    <property type="match status" value="1"/>
</dbReference>
<keyword evidence="4" id="KW-1185">Reference proteome</keyword>
<dbReference type="PANTHER" id="PTHR11125">
    <property type="entry name" value="SUPPRESSOR OF TY 5"/>
    <property type="match status" value="1"/>
</dbReference>
<feature type="region of interest" description="Disordered" evidence="1">
    <location>
        <begin position="1"/>
        <end position="23"/>
    </location>
</feature>
<dbReference type="InterPro" id="IPR036735">
    <property type="entry name" value="NGN_dom_sf"/>
</dbReference>
<gene>
    <name evidence="3" type="ORF">CVT24_000864</name>
</gene>
<feature type="region of interest" description="Disordered" evidence="1">
    <location>
        <begin position="515"/>
        <end position="535"/>
    </location>
</feature>
<evidence type="ECO:0000259" key="2">
    <source>
        <dbReference type="Pfam" id="PF03439"/>
    </source>
</evidence>
<dbReference type="Pfam" id="PF03439">
    <property type="entry name" value="Spt5-NGN"/>
    <property type="match status" value="1"/>
</dbReference>
<protein>
    <recommendedName>
        <fullName evidence="2">NGN domain-containing protein</fullName>
    </recommendedName>
</protein>
<organism evidence="3 4">
    <name type="scientific">Panaeolus cyanescens</name>
    <dbReference type="NCBI Taxonomy" id="181874"/>
    <lineage>
        <taxon>Eukaryota</taxon>
        <taxon>Fungi</taxon>
        <taxon>Dikarya</taxon>
        <taxon>Basidiomycota</taxon>
        <taxon>Agaricomycotina</taxon>
        <taxon>Agaricomycetes</taxon>
        <taxon>Agaricomycetidae</taxon>
        <taxon>Agaricales</taxon>
        <taxon>Agaricineae</taxon>
        <taxon>Galeropsidaceae</taxon>
        <taxon>Panaeolus</taxon>
    </lineage>
</organism>
<dbReference type="GO" id="GO:0006357">
    <property type="term" value="P:regulation of transcription by RNA polymerase II"/>
    <property type="evidence" value="ECO:0007669"/>
    <property type="project" value="InterPro"/>
</dbReference>
<feature type="region of interest" description="Disordered" evidence="1">
    <location>
        <begin position="724"/>
        <end position="747"/>
    </location>
</feature>
<evidence type="ECO:0000256" key="1">
    <source>
        <dbReference type="SAM" id="MobiDB-lite"/>
    </source>
</evidence>
<dbReference type="AlphaFoldDB" id="A0A409W7C7"/>
<reference evidence="3 4" key="1">
    <citation type="journal article" date="2018" name="Evol. Lett.">
        <title>Horizontal gene cluster transfer increased hallucinogenic mushroom diversity.</title>
        <authorList>
            <person name="Reynolds H.T."/>
            <person name="Vijayakumar V."/>
            <person name="Gluck-Thaler E."/>
            <person name="Korotkin H.B."/>
            <person name="Matheny P.B."/>
            <person name="Slot J.C."/>
        </authorList>
    </citation>
    <scope>NUCLEOTIDE SEQUENCE [LARGE SCALE GENOMIC DNA]</scope>
    <source>
        <strain evidence="3 4">2629</strain>
    </source>
</reference>
<dbReference type="GO" id="GO:0032044">
    <property type="term" value="C:DSIF complex"/>
    <property type="evidence" value="ECO:0007669"/>
    <property type="project" value="TreeGrafter"/>
</dbReference>
<evidence type="ECO:0000313" key="4">
    <source>
        <dbReference type="Proteomes" id="UP000284842"/>
    </source>
</evidence>
<dbReference type="GO" id="GO:0003729">
    <property type="term" value="F:mRNA binding"/>
    <property type="evidence" value="ECO:0007669"/>
    <property type="project" value="TreeGrafter"/>
</dbReference>
<dbReference type="InParanoid" id="A0A409W7C7"/>
<dbReference type="GO" id="GO:0006368">
    <property type="term" value="P:transcription elongation by RNA polymerase II"/>
    <property type="evidence" value="ECO:0007669"/>
    <property type="project" value="TreeGrafter"/>
</dbReference>
<name>A0A409W7C7_9AGAR</name>
<sequence>MRRYSRPNPFVDIEAEDSSESEDYTDSACSEEASLHMGNSNGMAQIVSSVVQKRWITLLTMFVFLDCEDFLNDGSDSDENGDGADIILGSERPRLSWNELNQRANAQDVHVPSDMDMLVESILSRAELGRGHEKRRATGSDFLGMDQYDDGLLEQILRGPKSAEDNFPLWRVRCEIGMEEEAVFFLLQSVQQDKHRVRSAFTRGSIRGWIYLESIMDSRLVKLLKQCPGIIKTRQGIIQQGIEDISEWTKLLTMKSPKNGSDSASSSISPGTWVQIRKGKYKGDVGLAIVVEDWGVEVLLVPRLALASLQWLDGPSSEPPQTTRKRKRGPDDIDSRDSSSPNLFDPCSFRATYGREPHRLGDNEYRVGSTVYEHGLIRKKFDYHSLSSAVSDIPLAQHRLFQQSKHPRLDTCIFPPPFEWLFEEADRVLIQTSKRSGFVVSNWDKKDPKTRNMIEVMCDDGELLSVSYLELQKDIKLGDYVEIRRGLLQGSMGWVDAVHDNGLIHIVNLGPPVSSSNHSDQPFQASTSSKSVQPLTQGYNITGTGADNNNALKLITEYDVHANSVKVSMSPFYQEVFASGGIPITTDSNKGKTQTGPQAKLSPRHKHVTREAWYHRHVIISKTKNPWKGHKGIVKNVVTGQQTSSGMKIEIELATFDPSHPFKRVTVDYDDILEVDTMKQLRLSRGHQSSDDGFKSLATSADIVPVESKKDLEVPHATSTLEAAWDPSSRTPVWNPVDSEAGRPSTSMNIESARSESAASTLVPQHPLLDRRLVGCKLRVDIVDDNSSSSKRDVPVSVEEIAGTICIRRELYKKSVPVDPQAVKILNPSATRDNGLLVVIHGEHCGKYVRRVHHRYQDGKATIILAVVNHMEGRADVLLGEQLELEAGELCLAMESKKNKGLSASIMSALREDARKSYDHSNRVNKSRDS</sequence>
<evidence type="ECO:0000313" key="3">
    <source>
        <dbReference type="EMBL" id="PPQ74375.1"/>
    </source>
</evidence>
<dbReference type="InterPro" id="IPR039659">
    <property type="entry name" value="SPT5"/>
</dbReference>
<accession>A0A409W7C7</accession>
<dbReference type="Gene3D" id="3.30.70.940">
    <property type="entry name" value="NusG, N-terminal domain"/>
    <property type="match status" value="1"/>
</dbReference>
<dbReference type="OrthoDB" id="3048815at2759"/>
<proteinExistence type="predicted"/>
<feature type="compositionally biased region" description="Polar residues" evidence="1">
    <location>
        <begin position="585"/>
        <end position="597"/>
    </location>
</feature>
<feature type="domain" description="NGN" evidence="2">
    <location>
        <begin position="169"/>
        <end position="239"/>
    </location>
</feature>
<comment type="caution">
    <text evidence="3">The sequence shown here is derived from an EMBL/GenBank/DDBJ whole genome shotgun (WGS) entry which is preliminary data.</text>
</comment>
<dbReference type="InterPro" id="IPR005100">
    <property type="entry name" value="NGN-domain"/>
</dbReference>
<dbReference type="EMBL" id="NHTK01005757">
    <property type="protein sequence ID" value="PPQ74375.1"/>
    <property type="molecule type" value="Genomic_DNA"/>
</dbReference>